<protein>
    <recommendedName>
        <fullName evidence="1">HNH domain-containing protein</fullName>
    </recommendedName>
</protein>
<evidence type="ECO:0000313" key="2">
    <source>
        <dbReference type="EMBL" id="CPT67193.1"/>
    </source>
</evidence>
<evidence type="ECO:0000313" key="3">
    <source>
        <dbReference type="Proteomes" id="UP000038487"/>
    </source>
</evidence>
<feature type="domain" description="HNH" evidence="1">
    <location>
        <begin position="182"/>
        <end position="235"/>
    </location>
</feature>
<dbReference type="Gene3D" id="1.10.30.50">
    <property type="match status" value="1"/>
</dbReference>
<dbReference type="SUPFAM" id="SSF52540">
    <property type="entry name" value="P-loop containing nucleoside triphosphate hydrolases"/>
    <property type="match status" value="1"/>
</dbReference>
<dbReference type="GO" id="GO:0004519">
    <property type="term" value="F:endonuclease activity"/>
    <property type="evidence" value="ECO:0007669"/>
    <property type="project" value="InterPro"/>
</dbReference>
<sequence>MLYVVTGPPAAGKSTWVQANAQPGDITIDYDAIANVLTPPDGDPHSYPEHVKAVTKAARQAAIDTAVLLIATTDVYVIHSTPSEALLTKYRALGAEVVTINPGKDVVLARAQQQRPHNIQQAARHWYETHDEAPTTPVDPANVQGLDADGRPRSRAYRKLVADFRTACAHHTNDDGTTGAPCWICHRPIDYTITDPYHPDVFNADHAAPVKERPELAMDINNLRPSHRDCNLKRGTDDAHIDIGLPSEQW</sequence>
<dbReference type="AlphaFoldDB" id="A0AB33TB76"/>
<proteinExistence type="predicted"/>
<accession>A0AB33TB76</accession>
<gene>
    <name evidence="2" type="ORF">ERS075527_05116</name>
</gene>
<dbReference type="GO" id="GO:0008270">
    <property type="term" value="F:zinc ion binding"/>
    <property type="evidence" value="ECO:0007669"/>
    <property type="project" value="InterPro"/>
</dbReference>
<dbReference type="Pfam" id="PF01844">
    <property type="entry name" value="HNH"/>
    <property type="match status" value="1"/>
</dbReference>
<evidence type="ECO:0000259" key="1">
    <source>
        <dbReference type="Pfam" id="PF01844"/>
    </source>
</evidence>
<dbReference type="InterPro" id="IPR027417">
    <property type="entry name" value="P-loop_NTPase"/>
</dbReference>
<organism evidence="2 3">
    <name type="scientific">Mycobacteroides abscessus</name>
    <dbReference type="NCBI Taxonomy" id="36809"/>
    <lineage>
        <taxon>Bacteria</taxon>
        <taxon>Bacillati</taxon>
        <taxon>Actinomycetota</taxon>
        <taxon>Actinomycetes</taxon>
        <taxon>Mycobacteriales</taxon>
        <taxon>Mycobacteriaceae</taxon>
        <taxon>Mycobacteroides</taxon>
    </lineage>
</organism>
<dbReference type="Gene3D" id="3.40.50.300">
    <property type="entry name" value="P-loop containing nucleotide triphosphate hydrolases"/>
    <property type="match status" value="1"/>
</dbReference>
<dbReference type="Proteomes" id="UP000038487">
    <property type="component" value="Unassembled WGS sequence"/>
</dbReference>
<dbReference type="EMBL" id="CSUW01000016">
    <property type="protein sequence ID" value="CPT67193.1"/>
    <property type="molecule type" value="Genomic_DNA"/>
</dbReference>
<name>A0AB33TB76_9MYCO</name>
<dbReference type="GO" id="GO:0003676">
    <property type="term" value="F:nucleic acid binding"/>
    <property type="evidence" value="ECO:0007669"/>
    <property type="project" value="InterPro"/>
</dbReference>
<dbReference type="InterPro" id="IPR002711">
    <property type="entry name" value="HNH"/>
</dbReference>
<comment type="caution">
    <text evidence="2">The sequence shown here is derived from an EMBL/GenBank/DDBJ whole genome shotgun (WGS) entry which is preliminary data.</text>
</comment>
<reference evidence="2 3" key="1">
    <citation type="submission" date="2015-03" db="EMBL/GenBank/DDBJ databases">
        <authorList>
            <consortium name="Pathogen Informatics"/>
            <person name="Murphy D."/>
        </authorList>
    </citation>
    <scope>NUCLEOTIDE SEQUENCE [LARGE SCALE GENOMIC DNA]</scope>
    <source>
        <strain evidence="2 3">PAP036</strain>
    </source>
</reference>